<accession>A0A6J5PGG8</accession>
<proteinExistence type="predicted"/>
<name>A0A6J5PGG8_9CAUD</name>
<reference evidence="1" key="1">
    <citation type="submission" date="2020-05" db="EMBL/GenBank/DDBJ databases">
        <authorList>
            <person name="Chiriac C."/>
            <person name="Salcher M."/>
            <person name="Ghai R."/>
            <person name="Kavagutti S V."/>
        </authorList>
    </citation>
    <scope>NUCLEOTIDE SEQUENCE</scope>
</reference>
<protein>
    <submittedName>
        <fullName evidence="1">Uncharacterized protein</fullName>
    </submittedName>
</protein>
<gene>
    <name evidence="1" type="ORF">UFOVP901_61</name>
</gene>
<evidence type="ECO:0000313" key="1">
    <source>
        <dbReference type="EMBL" id="CAB4170232.1"/>
    </source>
</evidence>
<sequence length="89" mass="10157">MKLDLDEMDASLGYLDDWKQLIKELRAAREMLDWNKAVITAYGEGQERLCMELKAAREVCDEARKLLKDWVGNGYPLALGIALDKARRG</sequence>
<organism evidence="1">
    <name type="scientific">uncultured Caudovirales phage</name>
    <dbReference type="NCBI Taxonomy" id="2100421"/>
    <lineage>
        <taxon>Viruses</taxon>
        <taxon>Duplodnaviria</taxon>
        <taxon>Heunggongvirae</taxon>
        <taxon>Uroviricota</taxon>
        <taxon>Caudoviricetes</taxon>
        <taxon>Peduoviridae</taxon>
        <taxon>Maltschvirus</taxon>
        <taxon>Maltschvirus maltsch</taxon>
    </lineage>
</organism>
<dbReference type="EMBL" id="LR796852">
    <property type="protein sequence ID" value="CAB4170232.1"/>
    <property type="molecule type" value="Genomic_DNA"/>
</dbReference>